<dbReference type="Proteomes" id="UP000694700">
    <property type="component" value="Unplaced"/>
</dbReference>
<feature type="transmembrane region" description="Helical" evidence="6">
    <location>
        <begin position="540"/>
        <end position="561"/>
    </location>
</feature>
<dbReference type="GO" id="GO:0005525">
    <property type="term" value="F:GTP binding"/>
    <property type="evidence" value="ECO:0007669"/>
    <property type="project" value="UniProtKB-KW"/>
</dbReference>
<evidence type="ECO:0000256" key="6">
    <source>
        <dbReference type="SAM" id="Phobius"/>
    </source>
</evidence>
<dbReference type="InterPro" id="IPR027417">
    <property type="entry name" value="P-loop_NTPase"/>
</dbReference>
<feature type="compositionally biased region" description="Low complexity" evidence="5">
    <location>
        <begin position="496"/>
        <end position="510"/>
    </location>
</feature>
<evidence type="ECO:0000256" key="3">
    <source>
        <dbReference type="ARBA" id="ARBA00023134"/>
    </source>
</evidence>
<evidence type="ECO:0000256" key="5">
    <source>
        <dbReference type="SAM" id="MobiDB-lite"/>
    </source>
</evidence>
<feature type="domain" description="AIG1-type G" evidence="7">
    <location>
        <begin position="21"/>
        <end position="220"/>
    </location>
</feature>
<dbReference type="Ensembl" id="ENSCCRT00015087252.1">
    <property type="protein sequence ID" value="ENSCCRP00015084498.1"/>
    <property type="gene ID" value="ENSCCRG00015034124.1"/>
</dbReference>
<evidence type="ECO:0000313" key="8">
    <source>
        <dbReference type="Ensembl" id="ENSCCRP00015084498.1"/>
    </source>
</evidence>
<keyword evidence="6" id="KW-1133">Transmembrane helix</keyword>
<dbReference type="PANTHER" id="PTHR10903">
    <property type="entry name" value="GTPASE, IMAP FAMILY MEMBER-RELATED"/>
    <property type="match status" value="1"/>
</dbReference>
<dbReference type="CDD" id="cd01852">
    <property type="entry name" value="AIG1"/>
    <property type="match status" value="2"/>
</dbReference>
<comment type="similarity">
    <text evidence="1">Belongs to the TRAFAC class TrmE-Era-EngA-EngB-Septin-like GTPase superfamily. AIG1/Toc34/Toc159-like paraseptin GTPase family. IAN subfamily.</text>
</comment>
<dbReference type="PROSITE" id="PS51720">
    <property type="entry name" value="G_AIG1"/>
    <property type="match status" value="2"/>
</dbReference>
<feature type="domain" description="AIG1-type G" evidence="7">
    <location>
        <begin position="256"/>
        <end position="455"/>
    </location>
</feature>
<keyword evidence="6" id="KW-0812">Transmembrane</keyword>
<evidence type="ECO:0000256" key="2">
    <source>
        <dbReference type="ARBA" id="ARBA00022741"/>
    </source>
</evidence>
<evidence type="ECO:0000259" key="7">
    <source>
        <dbReference type="PROSITE" id="PS51720"/>
    </source>
</evidence>
<dbReference type="PANTHER" id="PTHR10903:SF107">
    <property type="entry name" value="GTPASE IMAP FAMILY MEMBER 4-LIKE-RELATED"/>
    <property type="match status" value="1"/>
</dbReference>
<proteinExistence type="inferred from homology"/>
<protein>
    <recommendedName>
        <fullName evidence="7">AIG1-type G domain-containing protein</fullName>
    </recommendedName>
</protein>
<dbReference type="InterPro" id="IPR045058">
    <property type="entry name" value="GIMA/IAN/Toc"/>
</dbReference>
<name>A0A8C1XQK0_CYPCA</name>
<evidence type="ECO:0000256" key="4">
    <source>
        <dbReference type="SAM" id="Coils"/>
    </source>
</evidence>
<dbReference type="Gene3D" id="3.40.50.300">
    <property type="entry name" value="P-loop containing nucleotide triphosphate hydrolases"/>
    <property type="match status" value="2"/>
</dbReference>
<keyword evidence="6" id="KW-0472">Membrane</keyword>
<dbReference type="AlphaFoldDB" id="A0A8C1XQK0"/>
<keyword evidence="2" id="KW-0547">Nucleotide-binding</keyword>
<dbReference type="Pfam" id="PF04548">
    <property type="entry name" value="AIG1"/>
    <property type="match status" value="2"/>
</dbReference>
<keyword evidence="4" id="KW-0175">Coiled coil</keyword>
<accession>A0A8C1XQK0</accession>
<reference evidence="8" key="1">
    <citation type="submission" date="2025-08" db="UniProtKB">
        <authorList>
            <consortium name="Ensembl"/>
        </authorList>
    </citation>
    <scope>IDENTIFICATION</scope>
</reference>
<feature type="coiled-coil region" evidence="4">
    <location>
        <begin position="215"/>
        <end position="256"/>
    </location>
</feature>
<sequence>MKRMKKQSENIRSQMSDTQHLSELRIVLMGYKEAGKSSSGNSILGREEFDLKTSAQCLRRHGEVADRHVTVIEAPGWWSDFTVEESPELLKEEILLSVSLCPPGPHAVLLIIRVDIGFKENERKALQGHLDLLSERVWNHTIVLFTCGDSLLDTSIEQHIESEGEDLQWLLDKCGNRYHVLNNQNRSDDTQIKELLEKIDETVAQNNGFHFQIDRKILQEMKERKRAEEQRAEERMKRMKKQRENIRSQMSDAQRLSELRIVLMGYRAAGKSSTGNSILGREEFDLKASAQCVRRHGEVADRHITVIEAPGWWMNEPVEESPELLKQEIVLSVSLCPPGAHAVLLIIRVDIGFKETERKALQGHLDLLGERVWNHTIVLFTCGDSLLDTSIEKHIESEGEDLQWLLDKCGNRYHVLNNQNRSDDTQIKELLEKIEETVTQNNGCHFEIDRKILQETDGRKKMKEQIDKLREDIRSLTMSGDDGSDSCSLGSSAYGSFRSRSGSDSIFGSSRSRDSSHTSYVSGAIKKHNSMDLIPPNCEWILIYFVLFLFFYFEIFQYTLVSF</sequence>
<evidence type="ECO:0000256" key="1">
    <source>
        <dbReference type="ARBA" id="ARBA00008535"/>
    </source>
</evidence>
<dbReference type="InterPro" id="IPR006703">
    <property type="entry name" value="G_AIG1"/>
</dbReference>
<dbReference type="FunFam" id="3.40.50.300:FF:001809">
    <property type="entry name" value="Si:ch1073-365p7.2"/>
    <property type="match status" value="2"/>
</dbReference>
<keyword evidence="3" id="KW-0342">GTP-binding</keyword>
<organism evidence="8 9">
    <name type="scientific">Cyprinus carpio</name>
    <name type="common">Common carp</name>
    <dbReference type="NCBI Taxonomy" id="7962"/>
    <lineage>
        <taxon>Eukaryota</taxon>
        <taxon>Metazoa</taxon>
        <taxon>Chordata</taxon>
        <taxon>Craniata</taxon>
        <taxon>Vertebrata</taxon>
        <taxon>Euteleostomi</taxon>
        <taxon>Actinopterygii</taxon>
        <taxon>Neopterygii</taxon>
        <taxon>Teleostei</taxon>
        <taxon>Ostariophysi</taxon>
        <taxon>Cypriniformes</taxon>
        <taxon>Cyprinidae</taxon>
        <taxon>Cyprininae</taxon>
        <taxon>Cyprinus</taxon>
    </lineage>
</organism>
<evidence type="ECO:0000313" key="9">
    <source>
        <dbReference type="Proteomes" id="UP000694700"/>
    </source>
</evidence>
<dbReference type="SUPFAM" id="SSF52540">
    <property type="entry name" value="P-loop containing nucleoside triphosphate hydrolases"/>
    <property type="match status" value="2"/>
</dbReference>
<feature type="coiled-coil region" evidence="4">
    <location>
        <begin position="452"/>
        <end position="479"/>
    </location>
</feature>
<feature type="region of interest" description="Disordered" evidence="5">
    <location>
        <begin position="496"/>
        <end position="516"/>
    </location>
</feature>